<evidence type="ECO:0000256" key="4">
    <source>
        <dbReference type="ARBA" id="ARBA00023242"/>
    </source>
</evidence>
<name>A0A177C8F8_9PLEO</name>
<dbReference type="PROSITE" id="PS50048">
    <property type="entry name" value="ZN2_CY6_FUNGAL_2"/>
    <property type="match status" value="1"/>
</dbReference>
<keyword evidence="4" id="KW-0539">Nucleus</keyword>
<sequence>MHIQPSLTTARGQLPNDSCIGRPQHMCCPFIVREHQHTMIPVTQKGANTCNYCRVRKQRCDRALPSCSRCTVKLRQCDYTWAKDVPPLQPALSSDSIPMSIGRHGNCGFDLTTRGQEELLHAGIACTKREPRSNENLSELVSDILDLSERKVSGMMEEHATSIHQWCPLIDEDLIREGRNGAYDDCSSDLMPSPLQLLCVFILSRRPCSHAEHVNTNILYTTIKQLLAIGQAAGDVSLDLFRAGMLTAVYECAHGLPKQAFVTLSTCAALFDLIKLSLRKPDRDPCNEEVVSSLNAAIIMLDRMIPLSSILESLPLVCPSRQTLSIYIASKIEPVIPAPSPTPYASSPRKVHIRAIVALESGRVSEYSHAAQLGVGAADTYDKVDAAVALVIKKLVDKPQPHTWLHCDAIAMAFCSHLLLQQTQIEQLKAQGTSTSGSVAAKALMALQYSRRMAWDMVHVMIQKIKKEEDLPYLPFAGVCCVIRAAIAVLETKQYTNEDAPNAEEVHNFLVVLSWFARRWSVGGEFASSTLREQ</sequence>
<dbReference type="InterPro" id="IPR036864">
    <property type="entry name" value="Zn2-C6_fun-type_DNA-bd_sf"/>
</dbReference>
<dbReference type="Gene3D" id="4.10.240.10">
    <property type="entry name" value="Zn(2)-C6 fungal-type DNA-binding domain"/>
    <property type="match status" value="1"/>
</dbReference>
<keyword evidence="3" id="KW-0804">Transcription</keyword>
<accession>A0A177C8F8</accession>
<dbReference type="OrthoDB" id="3862662at2759"/>
<keyword evidence="2" id="KW-0238">DNA-binding</keyword>
<evidence type="ECO:0000313" key="7">
    <source>
        <dbReference type="Proteomes" id="UP000077069"/>
    </source>
</evidence>
<dbReference type="InParanoid" id="A0A177C8F8"/>
<evidence type="ECO:0000313" key="6">
    <source>
        <dbReference type="EMBL" id="OAG03923.1"/>
    </source>
</evidence>
<proteinExistence type="predicted"/>
<dbReference type="InterPro" id="IPR001138">
    <property type="entry name" value="Zn2Cys6_DnaBD"/>
</dbReference>
<dbReference type="CDD" id="cd00067">
    <property type="entry name" value="GAL4"/>
    <property type="match status" value="1"/>
</dbReference>
<gene>
    <name evidence="6" type="ORF">CC84DRAFT_1249344</name>
</gene>
<dbReference type="PANTHER" id="PTHR47424:SF3">
    <property type="entry name" value="REGULATORY PROTEIN GAL4"/>
    <property type="match status" value="1"/>
</dbReference>
<dbReference type="GO" id="GO:0000981">
    <property type="term" value="F:DNA-binding transcription factor activity, RNA polymerase II-specific"/>
    <property type="evidence" value="ECO:0007669"/>
    <property type="project" value="InterPro"/>
</dbReference>
<dbReference type="GO" id="GO:0003677">
    <property type="term" value="F:DNA binding"/>
    <property type="evidence" value="ECO:0007669"/>
    <property type="project" value="UniProtKB-KW"/>
</dbReference>
<keyword evidence="1" id="KW-0805">Transcription regulation</keyword>
<dbReference type="SMART" id="SM00066">
    <property type="entry name" value="GAL4"/>
    <property type="match status" value="1"/>
</dbReference>
<dbReference type="PROSITE" id="PS00463">
    <property type="entry name" value="ZN2_CY6_FUNGAL_1"/>
    <property type="match status" value="1"/>
</dbReference>
<reference evidence="6 7" key="1">
    <citation type="submission" date="2016-05" db="EMBL/GenBank/DDBJ databases">
        <title>Comparative analysis of secretome profiles of manganese(II)-oxidizing ascomycete fungi.</title>
        <authorList>
            <consortium name="DOE Joint Genome Institute"/>
            <person name="Zeiner C.A."/>
            <person name="Purvine S.O."/>
            <person name="Zink E.M."/>
            <person name="Wu S."/>
            <person name="Pasa-Tolic L."/>
            <person name="Chaput D.L."/>
            <person name="Haridas S."/>
            <person name="Grigoriev I.V."/>
            <person name="Santelli C.M."/>
            <person name="Hansel C.M."/>
        </authorList>
    </citation>
    <scope>NUCLEOTIDE SEQUENCE [LARGE SCALE GENOMIC DNA]</scope>
    <source>
        <strain evidence="6 7">AP3s5-JAC2a</strain>
    </source>
</reference>
<dbReference type="Proteomes" id="UP000077069">
    <property type="component" value="Unassembled WGS sequence"/>
</dbReference>
<dbReference type="CDD" id="cd12148">
    <property type="entry name" value="fungal_TF_MHR"/>
    <property type="match status" value="1"/>
</dbReference>
<dbReference type="Pfam" id="PF00172">
    <property type="entry name" value="Zn_clus"/>
    <property type="match status" value="1"/>
</dbReference>
<evidence type="ECO:0000256" key="1">
    <source>
        <dbReference type="ARBA" id="ARBA00023015"/>
    </source>
</evidence>
<evidence type="ECO:0000259" key="5">
    <source>
        <dbReference type="PROSITE" id="PS50048"/>
    </source>
</evidence>
<dbReference type="GeneID" id="28767770"/>
<evidence type="ECO:0000256" key="3">
    <source>
        <dbReference type="ARBA" id="ARBA00023163"/>
    </source>
</evidence>
<dbReference type="EMBL" id="KV441554">
    <property type="protein sequence ID" value="OAG03923.1"/>
    <property type="molecule type" value="Genomic_DNA"/>
</dbReference>
<dbReference type="RefSeq" id="XP_018034288.1">
    <property type="nucleotide sequence ID" value="XM_018184284.1"/>
</dbReference>
<dbReference type="InterPro" id="IPR051127">
    <property type="entry name" value="Fungal_SecMet_Regulators"/>
</dbReference>
<protein>
    <recommendedName>
        <fullName evidence="5">Zn(2)-C6 fungal-type domain-containing protein</fullName>
    </recommendedName>
</protein>
<feature type="domain" description="Zn(2)-C6 fungal-type" evidence="5">
    <location>
        <begin position="49"/>
        <end position="79"/>
    </location>
</feature>
<dbReference type="AlphaFoldDB" id="A0A177C8F8"/>
<keyword evidence="7" id="KW-1185">Reference proteome</keyword>
<evidence type="ECO:0000256" key="2">
    <source>
        <dbReference type="ARBA" id="ARBA00023125"/>
    </source>
</evidence>
<dbReference type="PANTHER" id="PTHR47424">
    <property type="entry name" value="REGULATORY PROTEIN GAL4"/>
    <property type="match status" value="1"/>
</dbReference>
<dbReference type="GO" id="GO:0008270">
    <property type="term" value="F:zinc ion binding"/>
    <property type="evidence" value="ECO:0007669"/>
    <property type="project" value="InterPro"/>
</dbReference>
<organism evidence="6 7">
    <name type="scientific">Paraphaeosphaeria sporulosa</name>
    <dbReference type="NCBI Taxonomy" id="1460663"/>
    <lineage>
        <taxon>Eukaryota</taxon>
        <taxon>Fungi</taxon>
        <taxon>Dikarya</taxon>
        <taxon>Ascomycota</taxon>
        <taxon>Pezizomycotina</taxon>
        <taxon>Dothideomycetes</taxon>
        <taxon>Pleosporomycetidae</taxon>
        <taxon>Pleosporales</taxon>
        <taxon>Massarineae</taxon>
        <taxon>Didymosphaeriaceae</taxon>
        <taxon>Paraphaeosphaeria</taxon>
    </lineage>
</organism>
<dbReference type="SUPFAM" id="SSF57701">
    <property type="entry name" value="Zn2/Cys6 DNA-binding domain"/>
    <property type="match status" value="1"/>
</dbReference>